<evidence type="ECO:0000256" key="1">
    <source>
        <dbReference type="SAM" id="MobiDB-lite"/>
    </source>
</evidence>
<evidence type="ECO:0000313" key="4">
    <source>
        <dbReference type="EMBL" id="KAE9401817.1"/>
    </source>
</evidence>
<evidence type="ECO:0000313" key="5">
    <source>
        <dbReference type="Proteomes" id="UP000799118"/>
    </source>
</evidence>
<dbReference type="InterPro" id="IPR000261">
    <property type="entry name" value="EH_dom"/>
</dbReference>
<feature type="compositionally biased region" description="Low complexity" evidence="1">
    <location>
        <begin position="58"/>
        <end position="71"/>
    </location>
</feature>
<feature type="region of interest" description="Disordered" evidence="1">
    <location>
        <begin position="49"/>
        <end position="71"/>
    </location>
</feature>
<dbReference type="AlphaFoldDB" id="A0A6A4GTH2"/>
<feature type="non-terminal residue" evidence="3">
    <location>
        <position position="1"/>
    </location>
</feature>
<proteinExistence type="predicted"/>
<protein>
    <recommendedName>
        <fullName evidence="2">EH domain-containing protein</fullName>
    </recommendedName>
</protein>
<dbReference type="Gene3D" id="1.10.238.10">
    <property type="entry name" value="EF-hand"/>
    <property type="match status" value="1"/>
</dbReference>
<dbReference type="Proteomes" id="UP000799118">
    <property type="component" value="Unassembled WGS sequence"/>
</dbReference>
<dbReference type="InterPro" id="IPR011992">
    <property type="entry name" value="EF-hand-dom_pair"/>
</dbReference>
<evidence type="ECO:0000313" key="3">
    <source>
        <dbReference type="EMBL" id="KAE9388467.1"/>
    </source>
</evidence>
<gene>
    <name evidence="3" type="ORF">BT96DRAFT_762806</name>
    <name evidence="4" type="ORF">BT96DRAFT_767445</name>
</gene>
<accession>A0A6A4GTH2</accession>
<dbReference type="EMBL" id="ML769742">
    <property type="protein sequence ID" value="KAE9388467.1"/>
    <property type="molecule type" value="Genomic_DNA"/>
</dbReference>
<organism evidence="3 5">
    <name type="scientific">Gymnopus androsaceus JB14</name>
    <dbReference type="NCBI Taxonomy" id="1447944"/>
    <lineage>
        <taxon>Eukaryota</taxon>
        <taxon>Fungi</taxon>
        <taxon>Dikarya</taxon>
        <taxon>Basidiomycota</taxon>
        <taxon>Agaricomycotina</taxon>
        <taxon>Agaricomycetes</taxon>
        <taxon>Agaricomycetidae</taxon>
        <taxon>Agaricales</taxon>
        <taxon>Marasmiineae</taxon>
        <taxon>Omphalotaceae</taxon>
        <taxon>Gymnopus</taxon>
    </lineage>
</organism>
<name>A0A6A4GTH2_9AGAR</name>
<keyword evidence="5" id="KW-1185">Reference proteome</keyword>
<sequence>VIWAKSRLGNERLGAIWLQSDPARTGSIDREAFVKGMWRIDAELSTELVKTKTRSRKSSTSTTSTRTPTKT</sequence>
<feature type="non-terminal residue" evidence="3">
    <location>
        <position position="71"/>
    </location>
</feature>
<feature type="domain" description="EH" evidence="2">
    <location>
        <begin position="2"/>
        <end position="45"/>
    </location>
</feature>
<dbReference type="Pfam" id="PF12763">
    <property type="entry name" value="EH"/>
    <property type="match status" value="1"/>
</dbReference>
<dbReference type="EMBL" id="ML769441">
    <property type="protein sequence ID" value="KAE9401817.1"/>
    <property type="molecule type" value="Genomic_DNA"/>
</dbReference>
<dbReference type="OrthoDB" id="10045710at2759"/>
<dbReference type="SUPFAM" id="SSF47473">
    <property type="entry name" value="EF-hand"/>
    <property type="match status" value="1"/>
</dbReference>
<reference evidence="3" key="1">
    <citation type="journal article" date="2019" name="Environ. Microbiol.">
        <title>Fungal ecological strategies reflected in gene transcription - a case study of two litter decomposers.</title>
        <authorList>
            <person name="Barbi F."/>
            <person name="Kohler A."/>
            <person name="Barry K."/>
            <person name="Baskaran P."/>
            <person name="Daum C."/>
            <person name="Fauchery L."/>
            <person name="Ihrmark K."/>
            <person name="Kuo A."/>
            <person name="LaButti K."/>
            <person name="Lipzen A."/>
            <person name="Morin E."/>
            <person name="Grigoriev I.V."/>
            <person name="Henrissat B."/>
            <person name="Lindahl B."/>
            <person name="Martin F."/>
        </authorList>
    </citation>
    <scope>NUCLEOTIDE SEQUENCE</scope>
    <source>
        <strain evidence="3">JB14</strain>
    </source>
</reference>
<evidence type="ECO:0000259" key="2">
    <source>
        <dbReference type="Pfam" id="PF12763"/>
    </source>
</evidence>